<reference evidence="1" key="1">
    <citation type="journal article" date="2014" name="Front. Microbiol.">
        <title>High frequency of phylogenetically diverse reductive dehalogenase-homologous genes in deep subseafloor sedimentary metagenomes.</title>
        <authorList>
            <person name="Kawai M."/>
            <person name="Futagami T."/>
            <person name="Toyoda A."/>
            <person name="Takaki Y."/>
            <person name="Nishi S."/>
            <person name="Hori S."/>
            <person name="Arai W."/>
            <person name="Tsubouchi T."/>
            <person name="Morono Y."/>
            <person name="Uchiyama I."/>
            <person name="Ito T."/>
            <person name="Fujiyama A."/>
            <person name="Inagaki F."/>
            <person name="Takami H."/>
        </authorList>
    </citation>
    <scope>NUCLEOTIDE SEQUENCE</scope>
    <source>
        <strain evidence="1">Expedition CK06-06</strain>
    </source>
</reference>
<sequence>NSHCGDPDYRLIQKSALFLVGQGAGENKAPNFL</sequence>
<protein>
    <submittedName>
        <fullName evidence="1">Uncharacterized protein</fullName>
    </submittedName>
</protein>
<comment type="caution">
    <text evidence="1">The sequence shown here is derived from an EMBL/GenBank/DDBJ whole genome shotgun (WGS) entry which is preliminary data.</text>
</comment>
<feature type="non-terminal residue" evidence="1">
    <location>
        <position position="1"/>
    </location>
</feature>
<dbReference type="AlphaFoldDB" id="X0Y8X0"/>
<dbReference type="EMBL" id="BARS01053902">
    <property type="protein sequence ID" value="GAG43752.1"/>
    <property type="molecule type" value="Genomic_DNA"/>
</dbReference>
<name>X0Y8X0_9ZZZZ</name>
<proteinExistence type="predicted"/>
<gene>
    <name evidence="1" type="ORF">S01H1_79896</name>
</gene>
<organism evidence="1">
    <name type="scientific">marine sediment metagenome</name>
    <dbReference type="NCBI Taxonomy" id="412755"/>
    <lineage>
        <taxon>unclassified sequences</taxon>
        <taxon>metagenomes</taxon>
        <taxon>ecological metagenomes</taxon>
    </lineage>
</organism>
<evidence type="ECO:0000313" key="1">
    <source>
        <dbReference type="EMBL" id="GAG43752.1"/>
    </source>
</evidence>
<accession>X0Y8X0</accession>